<gene>
    <name evidence="1" type="ORF">ACFQ4L_00955</name>
</gene>
<organism evidence="1 2">
    <name type="scientific">Lapidilactobacillus mulanensis</name>
    <dbReference type="NCBI Taxonomy" id="2485999"/>
    <lineage>
        <taxon>Bacteria</taxon>
        <taxon>Bacillati</taxon>
        <taxon>Bacillota</taxon>
        <taxon>Bacilli</taxon>
        <taxon>Lactobacillales</taxon>
        <taxon>Lactobacillaceae</taxon>
        <taxon>Lapidilactobacillus</taxon>
    </lineage>
</organism>
<protein>
    <submittedName>
        <fullName evidence="1">Uncharacterized protein</fullName>
    </submittedName>
</protein>
<evidence type="ECO:0000313" key="2">
    <source>
        <dbReference type="Proteomes" id="UP001597244"/>
    </source>
</evidence>
<reference evidence="2" key="1">
    <citation type="journal article" date="2019" name="Int. J. Syst. Evol. Microbiol.">
        <title>The Global Catalogue of Microorganisms (GCM) 10K type strain sequencing project: providing services to taxonomists for standard genome sequencing and annotation.</title>
        <authorList>
            <consortium name="The Broad Institute Genomics Platform"/>
            <consortium name="The Broad Institute Genome Sequencing Center for Infectious Disease"/>
            <person name="Wu L."/>
            <person name="Ma J."/>
        </authorList>
    </citation>
    <scope>NUCLEOTIDE SEQUENCE [LARGE SCALE GENOMIC DNA]</scope>
    <source>
        <strain evidence="2">CCM 8951</strain>
    </source>
</reference>
<dbReference type="Proteomes" id="UP001597244">
    <property type="component" value="Unassembled WGS sequence"/>
</dbReference>
<keyword evidence="2" id="KW-1185">Reference proteome</keyword>
<proteinExistence type="predicted"/>
<dbReference type="EMBL" id="JBHTOF010000014">
    <property type="protein sequence ID" value="MFD1464660.1"/>
    <property type="molecule type" value="Genomic_DNA"/>
</dbReference>
<sequence length="72" mass="8117">MWWELGLAVVILLMSGFGEFTKWENVRSGGFPEPTFQAEEFPYFGNPAAVPTAVSQFPPQILPEPTKKARQF</sequence>
<accession>A0ABW4DJ22</accession>
<name>A0ABW4DJ22_9LACO</name>
<dbReference type="RefSeq" id="WP_125576858.1">
    <property type="nucleotide sequence ID" value="NZ_JBHTOF010000014.1"/>
</dbReference>
<comment type="caution">
    <text evidence="1">The sequence shown here is derived from an EMBL/GenBank/DDBJ whole genome shotgun (WGS) entry which is preliminary data.</text>
</comment>
<evidence type="ECO:0000313" key="1">
    <source>
        <dbReference type="EMBL" id="MFD1464660.1"/>
    </source>
</evidence>